<name>A0A7J7IH45_9RHOD</name>
<dbReference type="SUPFAM" id="SSF103506">
    <property type="entry name" value="Mitochondrial carrier"/>
    <property type="match status" value="1"/>
</dbReference>
<dbReference type="InterPro" id="IPR018108">
    <property type="entry name" value="MCP_transmembrane"/>
</dbReference>
<feature type="repeat" description="Solcar" evidence="8">
    <location>
        <begin position="35"/>
        <end position="132"/>
    </location>
</feature>
<evidence type="ECO:0000256" key="10">
    <source>
        <dbReference type="SAM" id="Phobius"/>
    </source>
</evidence>
<comment type="similarity">
    <text evidence="2 9">Belongs to the mitochondrial carrier (TC 2.A.29) family.</text>
</comment>
<dbReference type="PANTHER" id="PTHR45683">
    <property type="entry name" value="MITOCHONDRIAL NICOTINAMIDE ADENINE DINUCLEOTIDE TRANSPORTER 1-RELATED-RELATED"/>
    <property type="match status" value="1"/>
</dbReference>
<gene>
    <name evidence="11" type="ORF">F1559_001358</name>
</gene>
<dbReference type="PROSITE" id="PS50920">
    <property type="entry name" value="SOLCAR"/>
    <property type="match status" value="3"/>
</dbReference>
<comment type="subcellular location">
    <subcellularLocation>
        <location evidence="1">Membrane</location>
        <topology evidence="1">Multi-pass membrane protein</topology>
    </subcellularLocation>
</comment>
<dbReference type="InterPro" id="IPR044712">
    <property type="entry name" value="SLC25A32-like"/>
</dbReference>
<dbReference type="EMBL" id="VWRR01000010">
    <property type="protein sequence ID" value="KAF6002393.1"/>
    <property type="molecule type" value="Genomic_DNA"/>
</dbReference>
<dbReference type="GO" id="GO:0016020">
    <property type="term" value="C:membrane"/>
    <property type="evidence" value="ECO:0007669"/>
    <property type="project" value="UniProtKB-SubCell"/>
</dbReference>
<evidence type="ECO:0000313" key="12">
    <source>
        <dbReference type="Proteomes" id="UP000530660"/>
    </source>
</evidence>
<keyword evidence="6 10" id="KW-1133">Transmembrane helix</keyword>
<dbReference type="PRINTS" id="PR00926">
    <property type="entry name" value="MITOCARRIER"/>
</dbReference>
<evidence type="ECO:0000256" key="1">
    <source>
        <dbReference type="ARBA" id="ARBA00004141"/>
    </source>
</evidence>
<feature type="transmembrane region" description="Helical" evidence="10">
    <location>
        <begin position="161"/>
        <end position="183"/>
    </location>
</feature>
<accession>A0A7J7IH45</accession>
<evidence type="ECO:0000256" key="9">
    <source>
        <dbReference type="RuleBase" id="RU000488"/>
    </source>
</evidence>
<evidence type="ECO:0000256" key="5">
    <source>
        <dbReference type="ARBA" id="ARBA00022737"/>
    </source>
</evidence>
<keyword evidence="12" id="KW-1185">Reference proteome</keyword>
<dbReference type="GO" id="GO:0015215">
    <property type="term" value="F:nucleotide transmembrane transporter activity"/>
    <property type="evidence" value="ECO:0007669"/>
    <property type="project" value="UniProtKB-ARBA"/>
</dbReference>
<keyword evidence="5" id="KW-0677">Repeat</keyword>
<dbReference type="Proteomes" id="UP000530660">
    <property type="component" value="Unassembled WGS sequence"/>
</dbReference>
<evidence type="ECO:0000313" key="11">
    <source>
        <dbReference type="EMBL" id="KAF6002393.1"/>
    </source>
</evidence>
<sequence>MHSRGREEYCSLGVDANPTTPFPTSRADAVPRLAPPLPLSFTAGAVSGVVNTLVLSPLDVVRTRMQVGSFGNTADTLRSVSGLEPYRIKDVVRAMWRTEGIGGFYRGVSASLIAFMPNWAIYFALYEHLRGRLLQHWRQRPQKLVHDRAGRQRMPAAPDEMLASMLASVGAGAATALVCSPLWMAKTRMQAEVVLPGSMPRYRNPLHCLRRIAREEGITALYRGLTPSLLGLVHVAVQFPLYEALKRNWTLNGTRPNDHNPRSIALVEARTPVWRIMLASSVSKIVASAVAYPHEVVRSRLQMISIVPANARIPPLEPFLDRTTASVGAEPVRMLRLVRYMIQHEGVGAFYRGLGATLFRTLPATMLTFVTYERCKTFLQEHSTRL</sequence>
<dbReference type="InterPro" id="IPR023395">
    <property type="entry name" value="MCP_dom_sf"/>
</dbReference>
<comment type="caution">
    <text evidence="11">The sequence shown here is derived from an EMBL/GenBank/DDBJ whole genome shotgun (WGS) entry which is preliminary data.</text>
</comment>
<feature type="repeat" description="Solcar" evidence="8">
    <location>
        <begin position="275"/>
        <end position="378"/>
    </location>
</feature>
<evidence type="ECO:0000256" key="3">
    <source>
        <dbReference type="ARBA" id="ARBA00022448"/>
    </source>
</evidence>
<feature type="transmembrane region" description="Helical" evidence="10">
    <location>
        <begin position="103"/>
        <end position="125"/>
    </location>
</feature>
<keyword evidence="4 8" id="KW-0812">Transmembrane</keyword>
<evidence type="ECO:0000256" key="6">
    <source>
        <dbReference type="ARBA" id="ARBA00022989"/>
    </source>
</evidence>
<evidence type="ECO:0000256" key="8">
    <source>
        <dbReference type="PROSITE-ProRule" id="PRU00282"/>
    </source>
</evidence>
<organism evidence="11 12">
    <name type="scientific">Cyanidiococcus yangmingshanensis</name>
    <dbReference type="NCBI Taxonomy" id="2690220"/>
    <lineage>
        <taxon>Eukaryota</taxon>
        <taxon>Rhodophyta</taxon>
        <taxon>Bangiophyceae</taxon>
        <taxon>Cyanidiales</taxon>
        <taxon>Cyanidiaceae</taxon>
        <taxon>Cyanidiococcus</taxon>
    </lineage>
</organism>
<keyword evidence="7 8" id="KW-0472">Membrane</keyword>
<evidence type="ECO:0000256" key="7">
    <source>
        <dbReference type="ARBA" id="ARBA00023136"/>
    </source>
</evidence>
<dbReference type="AlphaFoldDB" id="A0A7J7IH45"/>
<dbReference type="InterPro" id="IPR002067">
    <property type="entry name" value="MCP"/>
</dbReference>
<dbReference type="Gene3D" id="1.50.40.10">
    <property type="entry name" value="Mitochondrial carrier domain"/>
    <property type="match status" value="2"/>
</dbReference>
<evidence type="ECO:0000256" key="4">
    <source>
        <dbReference type="ARBA" id="ARBA00022692"/>
    </source>
</evidence>
<feature type="repeat" description="Solcar" evidence="8">
    <location>
        <begin position="159"/>
        <end position="248"/>
    </location>
</feature>
<proteinExistence type="inferred from homology"/>
<reference evidence="11 12" key="1">
    <citation type="journal article" date="2020" name="J. Phycol.">
        <title>Comparative genome analysis reveals Cyanidiococcus gen. nov., a new extremophilic red algal genus sister to Cyanidioschyzon (Cyanidioschyzonaceae, Rhodophyta).</title>
        <authorList>
            <person name="Liu S.-L."/>
            <person name="Chiang Y.-R."/>
            <person name="Yoon H.S."/>
            <person name="Fu H.-Y."/>
        </authorList>
    </citation>
    <scope>NUCLEOTIDE SEQUENCE [LARGE SCALE GENOMIC DNA]</scope>
    <source>
        <strain evidence="11 12">THAL066</strain>
    </source>
</reference>
<dbReference type="Pfam" id="PF00153">
    <property type="entry name" value="Mito_carr"/>
    <property type="match status" value="3"/>
</dbReference>
<dbReference type="OrthoDB" id="10266426at2759"/>
<keyword evidence="3 9" id="KW-0813">Transport</keyword>
<protein>
    <submittedName>
        <fullName evidence="11">Uncharacterized protein</fullName>
    </submittedName>
</protein>
<evidence type="ECO:0000256" key="2">
    <source>
        <dbReference type="ARBA" id="ARBA00006375"/>
    </source>
</evidence>